<feature type="compositionally biased region" description="Basic residues" evidence="3">
    <location>
        <begin position="98"/>
        <end position="109"/>
    </location>
</feature>
<dbReference type="RefSeq" id="XP_020045848.1">
    <property type="nucleotide sequence ID" value="XM_020189493.1"/>
</dbReference>
<evidence type="ECO:0000256" key="2">
    <source>
        <dbReference type="ARBA" id="ARBA00018780"/>
    </source>
</evidence>
<feature type="compositionally biased region" description="Basic and acidic residues" evidence="3">
    <location>
        <begin position="1"/>
        <end position="12"/>
    </location>
</feature>
<evidence type="ECO:0000313" key="5">
    <source>
        <dbReference type="Proteomes" id="UP000095038"/>
    </source>
</evidence>
<sequence length="127" mass="15111">NRRPHNRYEAKRQQIQSSLTTKARLKKQYFKLLEKEGLKVPERKKDVFSNNKSLNSGKEKTKGTKNMQQEKQREKLEQQQQQQKEKQHQRKARAETRRKNKKAVGKKTSRGQPLMAPRISCLLEKIE</sequence>
<feature type="non-terminal residue" evidence="4">
    <location>
        <position position="1"/>
    </location>
</feature>
<organism evidence="4 5">
    <name type="scientific">Ascoidea rubescens DSM 1968</name>
    <dbReference type="NCBI Taxonomy" id="1344418"/>
    <lineage>
        <taxon>Eukaryota</taxon>
        <taxon>Fungi</taxon>
        <taxon>Dikarya</taxon>
        <taxon>Ascomycota</taxon>
        <taxon>Saccharomycotina</taxon>
        <taxon>Saccharomycetes</taxon>
        <taxon>Ascoideaceae</taxon>
        <taxon>Ascoidea</taxon>
    </lineage>
</organism>
<evidence type="ECO:0000256" key="3">
    <source>
        <dbReference type="SAM" id="MobiDB-lite"/>
    </source>
</evidence>
<dbReference type="InParanoid" id="A0A1D2VD29"/>
<feature type="compositionally biased region" description="Basic and acidic residues" evidence="3">
    <location>
        <begin position="34"/>
        <end position="47"/>
    </location>
</feature>
<dbReference type="Proteomes" id="UP000095038">
    <property type="component" value="Unassembled WGS sequence"/>
</dbReference>
<feature type="non-terminal residue" evidence="4">
    <location>
        <position position="127"/>
    </location>
</feature>
<accession>A0A1D2VD29</accession>
<dbReference type="InterPro" id="IPR013730">
    <property type="entry name" value="Fyv7/TAP26"/>
</dbReference>
<dbReference type="STRING" id="1344418.A0A1D2VD29"/>
<dbReference type="GeneID" id="30963129"/>
<name>A0A1D2VD29_9ASCO</name>
<dbReference type="EMBL" id="KV454485">
    <property type="protein sequence ID" value="ODV59541.1"/>
    <property type="molecule type" value="Genomic_DNA"/>
</dbReference>
<keyword evidence="5" id="KW-1185">Reference proteome</keyword>
<feature type="region of interest" description="Disordered" evidence="3">
    <location>
        <begin position="34"/>
        <end position="127"/>
    </location>
</feature>
<feature type="region of interest" description="Disordered" evidence="3">
    <location>
        <begin position="1"/>
        <end position="20"/>
    </location>
</feature>
<protein>
    <recommendedName>
        <fullName evidence="2">rRNA-processing protein FYV7</fullName>
    </recommendedName>
</protein>
<feature type="compositionally biased region" description="Basic and acidic residues" evidence="3">
    <location>
        <begin position="57"/>
        <end position="77"/>
    </location>
</feature>
<gene>
    <name evidence="4" type="ORF">ASCRUDRAFT_17543</name>
</gene>
<evidence type="ECO:0000256" key="1">
    <source>
        <dbReference type="ARBA" id="ARBA00006800"/>
    </source>
</evidence>
<dbReference type="FunCoup" id="A0A1D2VD29">
    <property type="interactions" value="82"/>
</dbReference>
<proteinExistence type="inferred from homology"/>
<comment type="similarity">
    <text evidence="1">Belongs to the FYV7 family.</text>
</comment>
<dbReference type="OrthoDB" id="2135053at2759"/>
<dbReference type="Pfam" id="PF08524">
    <property type="entry name" value="rRNA_processing"/>
    <property type="match status" value="1"/>
</dbReference>
<reference evidence="5" key="1">
    <citation type="submission" date="2016-05" db="EMBL/GenBank/DDBJ databases">
        <title>Comparative genomics of biotechnologically important yeasts.</title>
        <authorList>
            <consortium name="DOE Joint Genome Institute"/>
            <person name="Riley R."/>
            <person name="Haridas S."/>
            <person name="Wolfe K.H."/>
            <person name="Lopes M.R."/>
            <person name="Hittinger C.T."/>
            <person name="Goker M."/>
            <person name="Salamov A."/>
            <person name="Wisecaver J."/>
            <person name="Long T.M."/>
            <person name="Aerts A.L."/>
            <person name="Barry K."/>
            <person name="Choi C."/>
            <person name="Clum A."/>
            <person name="Coughlan A.Y."/>
            <person name="Deshpande S."/>
            <person name="Douglass A.P."/>
            <person name="Hanson S.J."/>
            <person name="Klenk H.-P."/>
            <person name="Labutti K."/>
            <person name="Lapidus A."/>
            <person name="Lindquist E."/>
            <person name="Lipzen A."/>
            <person name="Meier-Kolthoff J.P."/>
            <person name="Ohm R.A."/>
            <person name="Otillar R.P."/>
            <person name="Pangilinan J."/>
            <person name="Peng Y."/>
            <person name="Rokas A."/>
            <person name="Rosa C.A."/>
            <person name="Scheuner C."/>
            <person name="Sibirny A.A."/>
            <person name="Slot J.C."/>
            <person name="Stielow J.B."/>
            <person name="Sun H."/>
            <person name="Kurtzman C.P."/>
            <person name="Blackwell M."/>
            <person name="Grigoriev I.V."/>
            <person name="Jeffries T.W."/>
        </authorList>
    </citation>
    <scope>NUCLEOTIDE SEQUENCE [LARGE SCALE GENOMIC DNA]</scope>
    <source>
        <strain evidence="5">DSM 1968</strain>
    </source>
</reference>
<evidence type="ECO:0000313" key="4">
    <source>
        <dbReference type="EMBL" id="ODV59541.1"/>
    </source>
</evidence>
<dbReference type="AlphaFoldDB" id="A0A1D2VD29"/>